<evidence type="ECO:0000256" key="17">
    <source>
        <dbReference type="ARBA" id="ARBA00022833"/>
    </source>
</evidence>
<dbReference type="FunFam" id="1.20.58.1040:FF:000001">
    <property type="entry name" value="Glucan endo-1,3-beta-glucosidase 4"/>
    <property type="match status" value="1"/>
</dbReference>
<evidence type="ECO:0000256" key="22">
    <source>
        <dbReference type="ARBA" id="ARBA00023157"/>
    </source>
</evidence>
<evidence type="ECO:0000259" key="31">
    <source>
        <dbReference type="PROSITE" id="PS50271"/>
    </source>
</evidence>
<dbReference type="InterPro" id="IPR013083">
    <property type="entry name" value="Znf_RING/FYVE/PHD"/>
</dbReference>
<keyword evidence="11" id="KW-0479">Metal-binding</keyword>
<dbReference type="InterPro" id="IPR001394">
    <property type="entry name" value="Peptidase_C19_UCH"/>
</dbReference>
<dbReference type="SUPFAM" id="SSF54001">
    <property type="entry name" value="Cysteine proteinases"/>
    <property type="match status" value="1"/>
</dbReference>
<dbReference type="PROSITE" id="PS00951">
    <property type="entry name" value="ER_LUMEN_RECEPTOR_1"/>
    <property type="match status" value="1"/>
</dbReference>
<feature type="region of interest" description="Disordered" evidence="29">
    <location>
        <begin position="361"/>
        <end position="380"/>
    </location>
</feature>
<evidence type="ECO:0000256" key="5">
    <source>
        <dbReference type="ARBA" id="ARBA00010120"/>
    </source>
</evidence>
<dbReference type="InterPro" id="IPR012946">
    <property type="entry name" value="X8"/>
</dbReference>
<keyword evidence="25" id="KW-0449">Lipoprotein</keyword>
<feature type="region of interest" description="Disordered" evidence="29">
    <location>
        <begin position="83"/>
        <end position="105"/>
    </location>
</feature>
<proteinExistence type="inferred from homology"/>
<feature type="transmembrane region" description="Helical" evidence="28">
    <location>
        <begin position="1051"/>
        <end position="1071"/>
    </location>
</feature>
<evidence type="ECO:0000256" key="13">
    <source>
        <dbReference type="ARBA" id="ARBA00022771"/>
    </source>
</evidence>
<keyword evidence="19 28" id="KW-0653">Protein transport</keyword>
<keyword evidence="6 28" id="KW-0813">Transport</keyword>
<sequence>MGKKVKKKARSVHKEKQPSTSTKTVAHPQQSITSTAAVDDVIKERKLCSHLDQVIDLVKVSSRLESQERIRCEDCREVVVDRRSSKGKGKQGKKKGGGSGDTKSSSKAMWVCLDCGHISCGGIGLPNTPQSHAVRHARQTRHPWAIQFENPQLRWCFQCNTLIPVETLDENGEKKDLLLGVVKLIKGQSSQGPSRMLRMVGQGVEALQNLLAMDRLRDYFLELDESVGPLTVSLKKFFLEASPESSLKNSMNPRSFFGCLCAKAPQFRGYQQHDSHELLRCLLDGLCTEELSARKRTISWENGNSKTLGPTFVDAAFGGQLSKAKTASKKKWKDSPKANRDADSVAEKVGDSLVGPKMVEFTGPPTVEDKKSLVSSSLSTAEDLEKPPLWMRIRQNNAVQGEASLKETGTTDSLGDLTRLDYLEPVQDSGSKDTLPNDIFLHKELPLQVQVSEDLVFPQKEETSISGEILRGKARSPRQLLAMNQMHWTLMGNEIAETGFVVANISESDPDEVDNSDSPVSIESCLALFTKPELLSDEHAWHCENCSKAVQKQRCNQGRLKEGSSDMNDACPELSQSSSSYKTCTQASISGEASDSCSVNDPSNAGCDTGEVQQMKSPLLPKGSESERSDNEEMNSDAQDARGRLSKLNGHVVFGETIDLRPYLDPRCMGADEYKFRLIGVVEHLGTMRGGHYVAYVRAAKGNKKADKESADFVWYHASDAYVREASMEEVLRSADNGTTAAATAGVEAAATWCVARSDASQAALQTALDYACGAGADCSPVRPSGPCHLPNTVQSHASYAFNSYYQRKGSAPDSCDFGGTATASKTDPSLSELNCFGWCLGELPQAESLAAILVEGRLAGGKRQNLLKEESLFSKYSGISLKTQELYAIVFATRYLDIFTDFISLYNTLMKLIFLGSSFSIVWYIRHHKIVRRSYDKEQDTFRHLFLILPCFLLALVINEKFTFKEVMWTFSLYLEAVAILPQLVLLQRSRNIDNLTGQYVVLLGYSEDFRSPVLFKSSFKYLVIPLAHGSACHVDKSFYLHDIATLTPLAWISGLVQTLLYADFFYYYFQSWKNNVKLQLPA</sequence>
<evidence type="ECO:0000256" key="14">
    <source>
        <dbReference type="ARBA" id="ARBA00022786"/>
    </source>
</evidence>
<keyword evidence="22" id="KW-1015">Disulfide bond</keyword>
<evidence type="ECO:0000256" key="19">
    <source>
        <dbReference type="ARBA" id="ARBA00022927"/>
    </source>
</evidence>
<evidence type="ECO:0000256" key="6">
    <source>
        <dbReference type="ARBA" id="ARBA00022448"/>
    </source>
</evidence>
<dbReference type="GO" id="GO:0005886">
    <property type="term" value="C:plasma membrane"/>
    <property type="evidence" value="ECO:0007669"/>
    <property type="project" value="UniProtKB-SubCell"/>
</dbReference>
<feature type="transmembrane region" description="Helical" evidence="28">
    <location>
        <begin position="906"/>
        <end position="926"/>
    </location>
</feature>
<dbReference type="Pfam" id="PF02148">
    <property type="entry name" value="zf-UBP"/>
    <property type="match status" value="1"/>
</dbReference>
<feature type="compositionally biased region" description="Polar residues" evidence="29">
    <location>
        <begin position="18"/>
        <end position="31"/>
    </location>
</feature>
<keyword evidence="14" id="KW-0833">Ubl conjugation pathway</keyword>
<evidence type="ECO:0000259" key="30">
    <source>
        <dbReference type="PROSITE" id="PS50235"/>
    </source>
</evidence>
<feature type="domain" description="UBP-type" evidence="31">
    <location>
        <begin position="46"/>
        <end position="183"/>
    </location>
</feature>
<comment type="similarity">
    <text evidence="4">Belongs to the peptidase C19 family.</text>
</comment>
<comment type="subcellular location">
    <subcellularLocation>
        <location evidence="3">Cell membrane</location>
        <topology evidence="3">Lipid-anchor</topology>
        <topology evidence="3">GPI-anchor</topology>
    </subcellularLocation>
    <subcellularLocation>
        <location evidence="2 28">Endoplasmic reticulum membrane</location>
        <topology evidence="2 28">Multi-pass membrane protein</topology>
    </subcellularLocation>
</comment>
<dbReference type="Gene3D" id="1.20.58.1040">
    <property type="match status" value="1"/>
</dbReference>
<dbReference type="OrthoDB" id="2020758at2759"/>
<dbReference type="GO" id="GO:0008270">
    <property type="term" value="F:zinc ion binding"/>
    <property type="evidence" value="ECO:0007669"/>
    <property type="project" value="UniProtKB-KW"/>
</dbReference>
<dbReference type="GO" id="GO:0006621">
    <property type="term" value="P:protein retention in ER lumen"/>
    <property type="evidence" value="ECO:0007669"/>
    <property type="project" value="InterPro"/>
</dbReference>
<evidence type="ECO:0000256" key="16">
    <source>
        <dbReference type="ARBA" id="ARBA00022824"/>
    </source>
</evidence>
<dbReference type="Pfam" id="PF00810">
    <property type="entry name" value="ER_lumen_recept"/>
    <property type="match status" value="1"/>
</dbReference>
<feature type="transmembrane region" description="Helical" evidence="28">
    <location>
        <begin position="946"/>
        <end position="963"/>
    </location>
</feature>
<evidence type="ECO:0000256" key="18">
    <source>
        <dbReference type="ARBA" id="ARBA00022892"/>
    </source>
</evidence>
<dbReference type="SUPFAM" id="SSF57850">
    <property type="entry name" value="RING/U-box"/>
    <property type="match status" value="1"/>
</dbReference>
<dbReference type="PROSITE" id="PS00952">
    <property type="entry name" value="ER_LUMEN_RECEPTOR_2"/>
    <property type="match status" value="1"/>
</dbReference>
<keyword evidence="24" id="KW-0325">Glycoprotein</keyword>
<keyword evidence="17" id="KW-0862">Zinc</keyword>
<dbReference type="Pfam" id="PF00443">
    <property type="entry name" value="UCH"/>
    <property type="match status" value="2"/>
</dbReference>
<evidence type="ECO:0000313" key="32">
    <source>
        <dbReference type="EMBL" id="KAE9452908.1"/>
    </source>
</evidence>
<comment type="function">
    <text evidence="26">Recognizes and hydrolyzes the peptide bond at the C-terminal Gly of ubiquitin. Involved in the processing of poly-ubiquitin precursors as well as that of ubiquitinated proteins. Is involved in resistance to the arginine analog canavanine (CAN).</text>
</comment>
<dbReference type="GO" id="GO:0005789">
    <property type="term" value="C:endoplasmic reticulum membrane"/>
    <property type="evidence" value="ECO:0007669"/>
    <property type="project" value="UniProtKB-SubCell"/>
</dbReference>
<evidence type="ECO:0000256" key="20">
    <source>
        <dbReference type="ARBA" id="ARBA00022989"/>
    </source>
</evidence>
<keyword evidence="21 28" id="KW-0472">Membrane</keyword>
<keyword evidence="7" id="KW-1003">Cell membrane</keyword>
<evidence type="ECO:0000256" key="10">
    <source>
        <dbReference type="ARBA" id="ARBA00022692"/>
    </source>
</evidence>
<evidence type="ECO:0000256" key="2">
    <source>
        <dbReference type="ARBA" id="ARBA00004477"/>
    </source>
</evidence>
<keyword evidence="20 28" id="KW-1133">Transmembrane helix</keyword>
<feature type="compositionally biased region" description="Basic residues" evidence="29">
    <location>
        <begin position="85"/>
        <end position="96"/>
    </location>
</feature>
<comment type="caution">
    <text evidence="32">The sequence shown here is derived from an EMBL/GenBank/DDBJ whole genome shotgun (WGS) entry which is preliminary data.</text>
</comment>
<protein>
    <recommendedName>
        <fullName evidence="28">ER lumen protein-retaining receptor</fullName>
    </recommendedName>
</protein>
<evidence type="ECO:0000313" key="33">
    <source>
        <dbReference type="Proteomes" id="UP000428333"/>
    </source>
</evidence>
<dbReference type="PROSITE" id="PS50235">
    <property type="entry name" value="USP_3"/>
    <property type="match status" value="1"/>
</dbReference>
<keyword evidence="9" id="KW-0645">Protease</keyword>
<dbReference type="InterPro" id="IPR001607">
    <property type="entry name" value="Znf_UBP"/>
</dbReference>
<dbReference type="GO" id="GO:0016192">
    <property type="term" value="P:vesicle-mediated transport"/>
    <property type="evidence" value="ECO:0007669"/>
    <property type="project" value="UniProtKB-KW"/>
</dbReference>
<evidence type="ECO:0000256" key="25">
    <source>
        <dbReference type="ARBA" id="ARBA00023288"/>
    </source>
</evidence>
<evidence type="ECO:0000256" key="21">
    <source>
        <dbReference type="ARBA" id="ARBA00023136"/>
    </source>
</evidence>
<dbReference type="SMART" id="SM00290">
    <property type="entry name" value="ZnF_UBP"/>
    <property type="match status" value="1"/>
</dbReference>
<keyword evidence="18" id="KW-0931">ER-Golgi transport</keyword>
<keyword evidence="16 28" id="KW-0256">Endoplasmic reticulum</keyword>
<name>A0A6A4LEH0_9ERIC</name>
<comment type="similarity">
    <text evidence="5 28">Belongs to the ERD2 family.</text>
</comment>
<dbReference type="GO" id="GO:0046923">
    <property type="term" value="F:ER retention sequence binding"/>
    <property type="evidence" value="ECO:0007669"/>
    <property type="project" value="InterPro"/>
</dbReference>
<accession>A0A6A4LEH0</accession>
<evidence type="ECO:0000256" key="9">
    <source>
        <dbReference type="ARBA" id="ARBA00022670"/>
    </source>
</evidence>
<dbReference type="AlphaFoldDB" id="A0A6A4LEH0"/>
<evidence type="ECO:0000256" key="28">
    <source>
        <dbReference type="RuleBase" id="RU000634"/>
    </source>
</evidence>
<dbReference type="FunFam" id="3.30.40.10:FF:000900">
    <property type="entry name" value="Ubiquitinyl hydrolase 1"/>
    <property type="match status" value="1"/>
</dbReference>
<dbReference type="GO" id="GO:0016579">
    <property type="term" value="P:protein deubiquitination"/>
    <property type="evidence" value="ECO:0007669"/>
    <property type="project" value="InterPro"/>
</dbReference>
<dbReference type="SMART" id="SM00768">
    <property type="entry name" value="X8"/>
    <property type="match status" value="1"/>
</dbReference>
<feature type="domain" description="USP" evidence="30">
    <location>
        <begin position="191"/>
        <end position="744"/>
    </location>
</feature>
<feature type="region of interest" description="Disordered" evidence="29">
    <location>
        <begin position="1"/>
        <end position="31"/>
    </location>
</feature>
<evidence type="ECO:0000256" key="29">
    <source>
        <dbReference type="SAM" id="MobiDB-lite"/>
    </source>
</evidence>
<keyword evidence="10 28" id="KW-0812">Transmembrane</keyword>
<keyword evidence="12" id="KW-0732">Signal</keyword>
<gene>
    <name evidence="32" type="ORF">C3L33_15183</name>
</gene>
<dbReference type="PROSITE" id="PS00973">
    <property type="entry name" value="USP_2"/>
    <property type="match status" value="1"/>
</dbReference>
<organism evidence="32 33">
    <name type="scientific">Rhododendron williamsianum</name>
    <dbReference type="NCBI Taxonomy" id="262921"/>
    <lineage>
        <taxon>Eukaryota</taxon>
        <taxon>Viridiplantae</taxon>
        <taxon>Streptophyta</taxon>
        <taxon>Embryophyta</taxon>
        <taxon>Tracheophyta</taxon>
        <taxon>Spermatophyta</taxon>
        <taxon>Magnoliopsida</taxon>
        <taxon>eudicotyledons</taxon>
        <taxon>Gunneridae</taxon>
        <taxon>Pentapetalae</taxon>
        <taxon>asterids</taxon>
        <taxon>Ericales</taxon>
        <taxon>Ericaceae</taxon>
        <taxon>Ericoideae</taxon>
        <taxon>Rhodoreae</taxon>
        <taxon>Rhododendron</taxon>
    </lineage>
</organism>
<dbReference type="Proteomes" id="UP000428333">
    <property type="component" value="Linkage Group LG09"/>
</dbReference>
<evidence type="ECO:0000256" key="26">
    <source>
        <dbReference type="ARBA" id="ARBA00058678"/>
    </source>
</evidence>
<keyword evidence="15" id="KW-0378">Hydrolase</keyword>
<dbReference type="Gene3D" id="3.90.70.10">
    <property type="entry name" value="Cysteine proteinases"/>
    <property type="match status" value="3"/>
</dbReference>
<dbReference type="InterPro" id="IPR028889">
    <property type="entry name" value="USP"/>
</dbReference>
<evidence type="ECO:0000256" key="27">
    <source>
        <dbReference type="PROSITE-ProRule" id="PRU00502"/>
    </source>
</evidence>
<keyword evidence="13 27" id="KW-0863">Zinc-finger</keyword>
<dbReference type="GO" id="GO:0006508">
    <property type="term" value="P:proteolysis"/>
    <property type="evidence" value="ECO:0007669"/>
    <property type="project" value="UniProtKB-KW"/>
</dbReference>
<feature type="compositionally biased region" description="Basic and acidic residues" evidence="29">
    <location>
        <begin position="333"/>
        <end position="349"/>
    </location>
</feature>
<dbReference type="PRINTS" id="PR00660">
    <property type="entry name" value="ERLUMENR"/>
</dbReference>
<keyword evidence="23 28" id="KW-0675">Receptor</keyword>
<evidence type="ECO:0000256" key="3">
    <source>
        <dbReference type="ARBA" id="ARBA00004609"/>
    </source>
</evidence>
<comment type="caution">
    <text evidence="28">Lacks conserved residue(s) required for the propagation of feature annotation.</text>
</comment>
<keyword evidence="33" id="KW-1185">Reference proteome</keyword>
<reference evidence="32 33" key="1">
    <citation type="journal article" date="2019" name="Genome Biol. Evol.">
        <title>The Rhododendron genome and chromosomal organization provide insight into shared whole-genome duplications across the heath family (Ericaceae).</title>
        <authorList>
            <person name="Soza V.L."/>
            <person name="Lindsley D."/>
            <person name="Waalkes A."/>
            <person name="Ramage E."/>
            <person name="Patwardhan R.P."/>
            <person name="Burton J.N."/>
            <person name="Adey A."/>
            <person name="Kumar A."/>
            <person name="Qiu R."/>
            <person name="Shendure J."/>
            <person name="Hall B."/>
        </authorList>
    </citation>
    <scope>NUCLEOTIDE SEQUENCE [LARGE SCALE GENOMIC DNA]</scope>
    <source>
        <strain evidence="32">RSF 1966-606</strain>
    </source>
</reference>
<feature type="compositionally biased region" description="Polar residues" evidence="29">
    <location>
        <begin position="592"/>
        <end position="603"/>
    </location>
</feature>
<dbReference type="GO" id="GO:0009506">
    <property type="term" value="C:plasmodesma"/>
    <property type="evidence" value="ECO:0007669"/>
    <property type="project" value="UniProtKB-ARBA"/>
</dbReference>
<evidence type="ECO:0000256" key="12">
    <source>
        <dbReference type="ARBA" id="ARBA00022729"/>
    </source>
</evidence>
<evidence type="ECO:0000256" key="1">
    <source>
        <dbReference type="ARBA" id="ARBA00000707"/>
    </source>
</evidence>
<dbReference type="Pfam" id="PF07983">
    <property type="entry name" value="X8"/>
    <property type="match status" value="1"/>
</dbReference>
<feature type="compositionally biased region" description="Basic residues" evidence="29">
    <location>
        <begin position="1"/>
        <end position="11"/>
    </location>
</feature>
<feature type="region of interest" description="Disordered" evidence="29">
    <location>
        <begin position="592"/>
        <end position="642"/>
    </location>
</feature>
<dbReference type="InterPro" id="IPR000133">
    <property type="entry name" value="ER_ret_rcpt"/>
</dbReference>
<comment type="catalytic activity">
    <reaction evidence="1">
        <text>Thiol-dependent hydrolysis of ester, thioester, amide, peptide and isopeptide bonds formed by the C-terminal Gly of ubiquitin (a 76-residue protein attached to proteins as an intracellular targeting signal).</text>
        <dbReference type="EC" id="3.4.19.12"/>
    </reaction>
</comment>
<dbReference type="InterPro" id="IPR018200">
    <property type="entry name" value="USP_CS"/>
</dbReference>
<evidence type="ECO:0000256" key="23">
    <source>
        <dbReference type="ARBA" id="ARBA00023170"/>
    </source>
</evidence>
<evidence type="ECO:0000256" key="24">
    <source>
        <dbReference type="ARBA" id="ARBA00023180"/>
    </source>
</evidence>
<dbReference type="PROSITE" id="PS50271">
    <property type="entry name" value="ZF_UBP"/>
    <property type="match status" value="1"/>
</dbReference>
<evidence type="ECO:0000256" key="7">
    <source>
        <dbReference type="ARBA" id="ARBA00022475"/>
    </source>
</evidence>
<dbReference type="PANTHER" id="PTHR10585">
    <property type="entry name" value="ER LUMEN PROTEIN RETAINING RECEPTOR"/>
    <property type="match status" value="1"/>
</dbReference>
<evidence type="ECO:0000256" key="4">
    <source>
        <dbReference type="ARBA" id="ARBA00009085"/>
    </source>
</evidence>
<dbReference type="GO" id="GO:0004843">
    <property type="term" value="F:cysteine-type deubiquitinase activity"/>
    <property type="evidence" value="ECO:0007669"/>
    <property type="project" value="UniProtKB-EC"/>
</dbReference>
<evidence type="ECO:0000256" key="11">
    <source>
        <dbReference type="ARBA" id="ARBA00022723"/>
    </source>
</evidence>
<dbReference type="GO" id="GO:0098552">
    <property type="term" value="C:side of membrane"/>
    <property type="evidence" value="ECO:0007669"/>
    <property type="project" value="UniProtKB-KW"/>
</dbReference>
<dbReference type="InterPro" id="IPR038765">
    <property type="entry name" value="Papain-like_cys_pep_sf"/>
</dbReference>
<evidence type="ECO:0000256" key="15">
    <source>
        <dbReference type="ARBA" id="ARBA00022801"/>
    </source>
</evidence>
<feature type="non-terminal residue" evidence="32">
    <location>
        <position position="1"/>
    </location>
</feature>
<dbReference type="Gene3D" id="3.30.40.10">
    <property type="entry name" value="Zinc/RING finger domain, C3HC4 (zinc finger)"/>
    <property type="match status" value="1"/>
</dbReference>
<keyword evidence="8" id="KW-0336">GPI-anchor</keyword>
<feature type="region of interest" description="Disordered" evidence="29">
    <location>
        <begin position="327"/>
        <end position="349"/>
    </location>
</feature>
<dbReference type="EMBL" id="QEFC01002331">
    <property type="protein sequence ID" value="KAE9452908.1"/>
    <property type="molecule type" value="Genomic_DNA"/>
</dbReference>
<dbReference type="GO" id="GO:0015031">
    <property type="term" value="P:protein transport"/>
    <property type="evidence" value="ECO:0007669"/>
    <property type="project" value="UniProtKB-KW"/>
</dbReference>
<evidence type="ECO:0000256" key="8">
    <source>
        <dbReference type="ARBA" id="ARBA00022622"/>
    </source>
</evidence>